<reference evidence="8 9" key="1">
    <citation type="submission" date="2018-05" db="EMBL/GenBank/DDBJ databases">
        <title>Integrated omic analyses show evidence that a Ca. Accumulibacter phosphatis strain performs denitrification under micro-aerobic conditions.</title>
        <authorList>
            <person name="Camejo P.Y."/>
            <person name="Katherine M.D."/>
            <person name="Daniel N.R."/>
        </authorList>
    </citation>
    <scope>NUCLEOTIDE SEQUENCE [LARGE SCALE GENOMIC DNA]</scope>
    <source>
        <strain evidence="8">UW-LDO-IC</strain>
    </source>
</reference>
<dbReference type="SMART" id="SM00895">
    <property type="entry name" value="FCD"/>
    <property type="match status" value="1"/>
</dbReference>
<feature type="domain" description="HTH gntR-type" evidence="7">
    <location>
        <begin position="9"/>
        <end position="77"/>
    </location>
</feature>
<name>A0A369XJC3_9PROT</name>
<dbReference type="InterPro" id="IPR036388">
    <property type="entry name" value="WH-like_DNA-bd_sf"/>
</dbReference>
<dbReference type="PROSITE" id="PS50949">
    <property type="entry name" value="HTH_GNTR"/>
    <property type="match status" value="1"/>
</dbReference>
<proteinExistence type="predicted"/>
<dbReference type="SUPFAM" id="SSF46785">
    <property type="entry name" value="Winged helix' DNA-binding domain"/>
    <property type="match status" value="1"/>
</dbReference>
<evidence type="ECO:0000259" key="7">
    <source>
        <dbReference type="PROSITE" id="PS50949"/>
    </source>
</evidence>
<dbReference type="GO" id="GO:0003700">
    <property type="term" value="F:DNA-binding transcription factor activity"/>
    <property type="evidence" value="ECO:0007669"/>
    <property type="project" value="InterPro"/>
</dbReference>
<evidence type="ECO:0000256" key="3">
    <source>
        <dbReference type="ARBA" id="ARBA00023125"/>
    </source>
</evidence>
<keyword evidence="3" id="KW-0238">DNA-binding</keyword>
<dbReference type="EMBL" id="QPGA01000071">
    <property type="protein sequence ID" value="RDE48912.1"/>
    <property type="molecule type" value="Genomic_DNA"/>
</dbReference>
<dbReference type="SUPFAM" id="SSF48008">
    <property type="entry name" value="GntR ligand-binding domain-like"/>
    <property type="match status" value="1"/>
</dbReference>
<dbReference type="CDD" id="cd07377">
    <property type="entry name" value="WHTH_GntR"/>
    <property type="match status" value="1"/>
</dbReference>
<comment type="caution">
    <text evidence="8">The sequence shown here is derived from an EMBL/GenBank/DDBJ whole genome shotgun (WGS) entry which is preliminary data.</text>
</comment>
<dbReference type="InterPro" id="IPR008920">
    <property type="entry name" value="TF_FadR/GntR_C"/>
</dbReference>
<organism evidence="8 9">
    <name type="scientific">Candidatus Accumulibacter meliphilus</name>
    <dbReference type="NCBI Taxonomy" id="2211374"/>
    <lineage>
        <taxon>Bacteria</taxon>
        <taxon>Pseudomonadati</taxon>
        <taxon>Pseudomonadota</taxon>
        <taxon>Betaproteobacteria</taxon>
        <taxon>Candidatus Accumulibacter</taxon>
    </lineage>
</organism>
<dbReference type="AlphaFoldDB" id="A0A369XJC3"/>
<sequence length="250" mass="28207">MNFAKLQLPRIPDAVAHQIETRILEGSLKPGDRLPAERELAIELGVSRPSLREAIKKLVSRDLLISRHGGGTYVTDRLAASFSDPWQQLIEQHPRLQEDVLEFRHLIEGSAAELAAQRATESDLERLEQAYVKLDAAYGKDDRSAQVAADVAFHLTIAESAHNLLFGHLLGSVLRLLHEHVRRSLRDIAVSPETGRQLMAQHLAIRNAIRAREPESARRAAQTHIDFVRQRLDEAADSEQRQQRSLRHFS</sequence>
<dbReference type="PANTHER" id="PTHR43537">
    <property type="entry name" value="TRANSCRIPTIONAL REGULATOR, GNTR FAMILY"/>
    <property type="match status" value="1"/>
</dbReference>
<dbReference type="PANTHER" id="PTHR43537:SF34">
    <property type="entry name" value="PYRUVATE DEHYDROGENASE COMPLEX REPRESSOR"/>
    <property type="match status" value="1"/>
</dbReference>
<dbReference type="InterPro" id="IPR011711">
    <property type="entry name" value="GntR_C"/>
</dbReference>
<keyword evidence="2" id="KW-0805">Transcription regulation</keyword>
<keyword evidence="1" id="KW-0678">Repressor</keyword>
<accession>A0A369XJC3</accession>
<dbReference type="Pfam" id="PF07729">
    <property type="entry name" value="FCD"/>
    <property type="match status" value="1"/>
</dbReference>
<evidence type="ECO:0000313" key="9">
    <source>
        <dbReference type="Proteomes" id="UP000253831"/>
    </source>
</evidence>
<dbReference type="Gene3D" id="1.10.10.10">
    <property type="entry name" value="Winged helix-like DNA-binding domain superfamily/Winged helix DNA-binding domain"/>
    <property type="match status" value="1"/>
</dbReference>
<comment type="function">
    <text evidence="5">Transcriptional repressor for the pyruvate dehydrogenase complex genes aceEF and lpd.</text>
</comment>
<dbReference type="Gene3D" id="1.20.120.530">
    <property type="entry name" value="GntR ligand-binding domain-like"/>
    <property type="match status" value="1"/>
</dbReference>
<dbReference type="Proteomes" id="UP000253831">
    <property type="component" value="Unassembled WGS sequence"/>
</dbReference>
<evidence type="ECO:0000256" key="1">
    <source>
        <dbReference type="ARBA" id="ARBA00022491"/>
    </source>
</evidence>
<dbReference type="InterPro" id="IPR036390">
    <property type="entry name" value="WH_DNA-bd_sf"/>
</dbReference>
<dbReference type="SMART" id="SM00345">
    <property type="entry name" value="HTH_GNTR"/>
    <property type="match status" value="1"/>
</dbReference>
<dbReference type="InterPro" id="IPR000524">
    <property type="entry name" value="Tscrpt_reg_HTH_GntR"/>
</dbReference>
<evidence type="ECO:0000256" key="4">
    <source>
        <dbReference type="ARBA" id="ARBA00023163"/>
    </source>
</evidence>
<keyword evidence="4" id="KW-0804">Transcription</keyword>
<dbReference type="GO" id="GO:0003677">
    <property type="term" value="F:DNA binding"/>
    <property type="evidence" value="ECO:0007669"/>
    <property type="project" value="UniProtKB-KW"/>
</dbReference>
<dbReference type="Pfam" id="PF00392">
    <property type="entry name" value="GntR"/>
    <property type="match status" value="1"/>
</dbReference>
<evidence type="ECO:0000313" key="8">
    <source>
        <dbReference type="EMBL" id="RDE48912.1"/>
    </source>
</evidence>
<gene>
    <name evidence="8" type="ORF">DVS81_19510</name>
</gene>
<evidence type="ECO:0000256" key="5">
    <source>
        <dbReference type="ARBA" id="ARBA00037357"/>
    </source>
</evidence>
<protein>
    <recommendedName>
        <fullName evidence="6">Pyruvate dehydrogenase complex repressor</fullName>
    </recommendedName>
</protein>
<evidence type="ECO:0000256" key="2">
    <source>
        <dbReference type="ARBA" id="ARBA00023015"/>
    </source>
</evidence>
<evidence type="ECO:0000256" key="6">
    <source>
        <dbReference type="ARBA" id="ARBA00039592"/>
    </source>
</evidence>
<dbReference type="PRINTS" id="PR00035">
    <property type="entry name" value="HTHGNTR"/>
</dbReference>